<accession>X1JMK4</accession>
<evidence type="ECO:0000313" key="2">
    <source>
        <dbReference type="EMBL" id="GAH70998.1"/>
    </source>
</evidence>
<reference evidence="2" key="1">
    <citation type="journal article" date="2014" name="Front. Microbiol.">
        <title>High frequency of phylogenetically diverse reductive dehalogenase-homologous genes in deep subseafloor sedimentary metagenomes.</title>
        <authorList>
            <person name="Kawai M."/>
            <person name="Futagami T."/>
            <person name="Toyoda A."/>
            <person name="Takaki Y."/>
            <person name="Nishi S."/>
            <person name="Hori S."/>
            <person name="Arai W."/>
            <person name="Tsubouchi T."/>
            <person name="Morono Y."/>
            <person name="Uchiyama I."/>
            <person name="Ito T."/>
            <person name="Fujiyama A."/>
            <person name="Inagaki F."/>
            <person name="Takami H."/>
        </authorList>
    </citation>
    <scope>NUCLEOTIDE SEQUENCE</scope>
    <source>
        <strain evidence="2">Expedition CK06-06</strain>
    </source>
</reference>
<name>X1JMK4_9ZZZZ</name>
<feature type="domain" description="Bacterial alpha-2-macroglobulin MG10" evidence="1">
    <location>
        <begin position="91"/>
        <end position="229"/>
    </location>
</feature>
<dbReference type="PANTHER" id="PTHR40094">
    <property type="entry name" value="ALPHA-2-MACROGLOBULIN HOMOLOG"/>
    <property type="match status" value="1"/>
</dbReference>
<dbReference type="GO" id="GO:0004866">
    <property type="term" value="F:endopeptidase inhibitor activity"/>
    <property type="evidence" value="ECO:0007669"/>
    <property type="project" value="TreeGrafter"/>
</dbReference>
<dbReference type="InterPro" id="IPR051802">
    <property type="entry name" value="YfhM-like"/>
</dbReference>
<protein>
    <recommendedName>
        <fullName evidence="1">Bacterial alpha-2-macroglobulin MG10 domain-containing protein</fullName>
    </recommendedName>
</protein>
<feature type="non-terminal residue" evidence="2">
    <location>
        <position position="1"/>
    </location>
</feature>
<evidence type="ECO:0000259" key="1">
    <source>
        <dbReference type="Pfam" id="PF17973"/>
    </source>
</evidence>
<sequence>LLALADYVGERSPEGGVDVSVKLEGKIVDTFGRLGGGNKEVRIPLKDLAGKKVTLLLQGDAQTPSAFALEARYKRPLDAAGTRLARRAAHGVSIHRAYSDAAGKALNPADVKAGQVVRIAVRVEAPKIDSYRIGYLAVTDRLPAGFEALNTDLATTGSIPELSKEHPFYEGLSGYGATASHMDIRDDRVQLYFDRVDAGRAVFASYLARATTPGSFTVPPGSGELMYEEDSAGYTDALKVTVK</sequence>
<dbReference type="EMBL" id="BARU01025824">
    <property type="protein sequence ID" value="GAH70998.1"/>
    <property type="molecule type" value="Genomic_DNA"/>
</dbReference>
<gene>
    <name evidence="2" type="ORF">S03H2_41568</name>
</gene>
<organism evidence="2">
    <name type="scientific">marine sediment metagenome</name>
    <dbReference type="NCBI Taxonomy" id="412755"/>
    <lineage>
        <taxon>unclassified sequences</taxon>
        <taxon>metagenomes</taxon>
        <taxon>ecological metagenomes</taxon>
    </lineage>
</organism>
<dbReference type="AlphaFoldDB" id="X1JMK4"/>
<proteinExistence type="predicted"/>
<dbReference type="PANTHER" id="PTHR40094:SF1">
    <property type="entry name" value="UBIQUITIN DOMAIN-CONTAINING PROTEIN"/>
    <property type="match status" value="1"/>
</dbReference>
<dbReference type="Pfam" id="PF17973">
    <property type="entry name" value="bMG10"/>
    <property type="match status" value="1"/>
</dbReference>
<dbReference type="InterPro" id="IPR041246">
    <property type="entry name" value="Bact_MG10"/>
</dbReference>
<comment type="caution">
    <text evidence="2">The sequence shown here is derived from an EMBL/GenBank/DDBJ whole genome shotgun (WGS) entry which is preliminary data.</text>
</comment>